<reference evidence="2 3" key="1">
    <citation type="journal article" date="2024" name="IMA Fungus">
        <title>IMA Genome - F19 : A genome assembly and annotation guide to empower mycologists, including annotated draft genome sequences of Ceratocystis pirilliformis, Diaporthe australafricana, Fusarium ophioides, Paecilomyces lecythidis, and Sporothrix stenoceras.</title>
        <authorList>
            <person name="Aylward J."/>
            <person name="Wilson A.M."/>
            <person name="Visagie C.M."/>
            <person name="Spraker J."/>
            <person name="Barnes I."/>
            <person name="Buitendag C."/>
            <person name="Ceriani C."/>
            <person name="Del Mar Angel L."/>
            <person name="du Plessis D."/>
            <person name="Fuchs T."/>
            <person name="Gasser K."/>
            <person name="Kramer D."/>
            <person name="Li W."/>
            <person name="Munsamy K."/>
            <person name="Piso A."/>
            <person name="Price J.L."/>
            <person name="Sonnekus B."/>
            <person name="Thomas C."/>
            <person name="van der Nest A."/>
            <person name="van Dijk A."/>
            <person name="van Heerden A."/>
            <person name="van Vuuren N."/>
            <person name="Yilmaz N."/>
            <person name="Duong T.A."/>
            <person name="van der Merwe N.A."/>
            <person name="Wingfield M.J."/>
            <person name="Wingfield B.D."/>
        </authorList>
    </citation>
    <scope>NUCLEOTIDE SEQUENCE [LARGE SCALE GENOMIC DNA]</scope>
    <source>
        <strain evidence="2 3">CMW 18167</strain>
    </source>
</reference>
<protein>
    <submittedName>
        <fullName evidence="2">Uncharacterized protein</fullName>
    </submittedName>
</protein>
<proteinExistence type="predicted"/>
<feature type="compositionally biased region" description="Basic and acidic residues" evidence="1">
    <location>
        <begin position="71"/>
        <end position="82"/>
    </location>
</feature>
<keyword evidence="3" id="KW-1185">Reference proteome</keyword>
<sequence length="128" mass="13946">MSADPDGDSEMVSSPESEDQYQPGSPQPTGARTPTNAGTHFNSELSPPGSQKASEPPARSGSMAFTTVSEALERKGDQKTTERPGASWMNKRAEEEYQRALENVVDKDFSLREFGDPFDERDVNATGF</sequence>
<gene>
    <name evidence="2" type="ORF">Plec18167_005354</name>
</gene>
<evidence type="ECO:0000256" key="1">
    <source>
        <dbReference type="SAM" id="MobiDB-lite"/>
    </source>
</evidence>
<name>A0ABR3XJE1_9EURO</name>
<feature type="compositionally biased region" description="Polar residues" evidence="1">
    <location>
        <begin position="11"/>
        <end position="53"/>
    </location>
</feature>
<organism evidence="2 3">
    <name type="scientific">Paecilomyces lecythidis</name>
    <dbReference type="NCBI Taxonomy" id="3004212"/>
    <lineage>
        <taxon>Eukaryota</taxon>
        <taxon>Fungi</taxon>
        <taxon>Dikarya</taxon>
        <taxon>Ascomycota</taxon>
        <taxon>Pezizomycotina</taxon>
        <taxon>Eurotiomycetes</taxon>
        <taxon>Eurotiomycetidae</taxon>
        <taxon>Eurotiales</taxon>
        <taxon>Thermoascaceae</taxon>
        <taxon>Paecilomyces</taxon>
    </lineage>
</organism>
<feature type="region of interest" description="Disordered" evidence="1">
    <location>
        <begin position="1"/>
        <end position="94"/>
    </location>
</feature>
<dbReference type="Proteomes" id="UP001583193">
    <property type="component" value="Unassembled WGS sequence"/>
</dbReference>
<dbReference type="EMBL" id="JAVDPF010000016">
    <property type="protein sequence ID" value="KAL1876093.1"/>
    <property type="molecule type" value="Genomic_DNA"/>
</dbReference>
<evidence type="ECO:0000313" key="2">
    <source>
        <dbReference type="EMBL" id="KAL1876093.1"/>
    </source>
</evidence>
<comment type="caution">
    <text evidence="2">The sequence shown here is derived from an EMBL/GenBank/DDBJ whole genome shotgun (WGS) entry which is preliminary data.</text>
</comment>
<evidence type="ECO:0000313" key="3">
    <source>
        <dbReference type="Proteomes" id="UP001583193"/>
    </source>
</evidence>
<accession>A0ABR3XJE1</accession>